<proteinExistence type="predicted"/>
<keyword evidence="2" id="KW-1185">Reference proteome</keyword>
<dbReference type="OrthoDB" id="2147162at2"/>
<dbReference type="AlphaFoldDB" id="A0A6C2C484"/>
<dbReference type="Proteomes" id="UP000371977">
    <property type="component" value="Unassembled WGS sequence"/>
</dbReference>
<accession>A0A6C2C484</accession>
<name>A0A6C2C484_9LACO</name>
<dbReference type="GO" id="GO:0003677">
    <property type="term" value="F:DNA binding"/>
    <property type="evidence" value="ECO:0007669"/>
    <property type="project" value="UniProtKB-KW"/>
</dbReference>
<keyword evidence="1" id="KW-0238">DNA-binding</keyword>
<sequence>MHSIADWAPFVALNGAIHKLIDAIDRLTIQSPWLLQKEAVKYVRLSNNTFVALVDKGVIKKHSLDEYGIVKTLYNVKELDEWLLKQK</sequence>
<gene>
    <name evidence="1" type="ORF">ESZ50_09010</name>
</gene>
<protein>
    <submittedName>
        <fullName evidence="1">DNA-binding protein</fullName>
    </submittedName>
</protein>
<reference evidence="1 2" key="1">
    <citation type="submission" date="2019-01" db="EMBL/GenBank/DDBJ databases">
        <title>Weissella sp. nov., a novel lactic acid bacterium isolated from animal feces.</title>
        <authorList>
            <person name="Wang L.-T."/>
        </authorList>
    </citation>
    <scope>NUCLEOTIDE SEQUENCE [LARGE SCALE GENOMIC DNA]</scope>
    <source>
        <strain evidence="1 2">8H-2</strain>
    </source>
</reference>
<evidence type="ECO:0000313" key="1">
    <source>
        <dbReference type="EMBL" id="TYC48373.1"/>
    </source>
</evidence>
<evidence type="ECO:0000313" key="2">
    <source>
        <dbReference type="Proteomes" id="UP000371977"/>
    </source>
</evidence>
<comment type="caution">
    <text evidence="1">The sequence shown here is derived from an EMBL/GenBank/DDBJ whole genome shotgun (WGS) entry which is preliminary data.</text>
</comment>
<dbReference type="RefSeq" id="WP_148623241.1">
    <property type="nucleotide sequence ID" value="NZ_SDGZ01000021.1"/>
</dbReference>
<organism evidence="1 2">
    <name type="scientific">Weissella muntiaci</name>
    <dbReference type="NCBI Taxonomy" id="2508881"/>
    <lineage>
        <taxon>Bacteria</taxon>
        <taxon>Bacillati</taxon>
        <taxon>Bacillota</taxon>
        <taxon>Bacilli</taxon>
        <taxon>Lactobacillales</taxon>
        <taxon>Lactobacillaceae</taxon>
        <taxon>Weissella</taxon>
    </lineage>
</organism>
<dbReference type="EMBL" id="SDGZ01000021">
    <property type="protein sequence ID" value="TYC48373.1"/>
    <property type="molecule type" value="Genomic_DNA"/>
</dbReference>